<dbReference type="AlphaFoldDB" id="A0A2C9M702"/>
<dbReference type="EnsemblMetazoa" id="BGLB039298-RA">
    <property type="protein sequence ID" value="BGLB039298-PA"/>
    <property type="gene ID" value="BGLB039298"/>
</dbReference>
<dbReference type="GO" id="GO:0015031">
    <property type="term" value="P:protein transport"/>
    <property type="evidence" value="ECO:0007669"/>
    <property type="project" value="UniProtKB-KW"/>
</dbReference>
<keyword evidence="23" id="KW-1185">Reference proteome</keyword>
<evidence type="ECO:0000256" key="4">
    <source>
        <dbReference type="ARBA" id="ARBA00004472"/>
    </source>
</evidence>
<dbReference type="SUPFAM" id="SSF50911">
    <property type="entry name" value="Mannose 6-phosphate receptor domain"/>
    <property type="match status" value="1"/>
</dbReference>
<gene>
    <name evidence="21" type="primary">106051061</name>
    <name evidence="24" type="synonym">LOC106051061</name>
</gene>
<dbReference type="Pfam" id="PF09451">
    <property type="entry name" value="ATG27"/>
    <property type="match status" value="1"/>
</dbReference>
<evidence type="ECO:0000256" key="19">
    <source>
        <dbReference type="SAM" id="SignalP"/>
    </source>
</evidence>
<keyword evidence="11 18" id="KW-1133">Transmembrane helix</keyword>
<feature type="signal peptide" evidence="19">
    <location>
        <begin position="1"/>
        <end position="20"/>
    </location>
</feature>
<dbReference type="OMA" id="ESTCANM"/>
<evidence type="ECO:0000256" key="14">
    <source>
        <dbReference type="ARBA" id="ARBA00023128"/>
    </source>
</evidence>
<dbReference type="GeneID" id="106051061"/>
<evidence type="ECO:0000256" key="6">
    <source>
        <dbReference type="ARBA" id="ARBA00013776"/>
    </source>
</evidence>
<keyword evidence="8 18" id="KW-0812">Transmembrane</keyword>
<sequence>MMAGLGVLLCVLMSLVHIQAVEVCVKVGPCSCTYADKHIDLSPLAQNPGPRFKDMYDQYYNNRFSYNPCIAFTESTCANMAVCQLNLQGQYFPCGSQESSVFVSSDVGVTLQYSYHDGAVTRTSNVELVCATDDTVSLEILGENPSLFYSFKLHSKACCPQDGALSAIVTGISVGTVLVIIFFSALVLYLLVGVSFQKFARKASGKEVIPNYTFWSGFPGLVKEGACFVVTRGKGRSGYDKV</sequence>
<evidence type="ECO:0000259" key="20">
    <source>
        <dbReference type="PROSITE" id="PS51914"/>
    </source>
</evidence>
<dbReference type="GO" id="GO:0034045">
    <property type="term" value="C:phagophore assembly site membrane"/>
    <property type="evidence" value="ECO:0007669"/>
    <property type="project" value="UniProtKB-SubCell"/>
</dbReference>
<name>A0A2C9M702_BIOGL</name>
<feature type="domain" description="MRH" evidence="20">
    <location>
        <begin position="28"/>
        <end position="161"/>
    </location>
</feature>
<evidence type="ECO:0000313" key="24">
    <source>
        <dbReference type="RefSeq" id="XP_013061646.1"/>
    </source>
</evidence>
<keyword evidence="15 18" id="KW-0472">Membrane</keyword>
<evidence type="ECO:0000256" key="2">
    <source>
        <dbReference type="ARBA" id="ARBA00004358"/>
    </source>
</evidence>
<evidence type="ECO:0000256" key="9">
    <source>
        <dbReference type="ARBA" id="ARBA00022729"/>
    </source>
</evidence>
<dbReference type="Proteomes" id="UP001165740">
    <property type="component" value="Chromosome 1"/>
</dbReference>
<dbReference type="Proteomes" id="UP000076420">
    <property type="component" value="Unassembled WGS sequence"/>
</dbReference>
<evidence type="ECO:0000256" key="11">
    <source>
        <dbReference type="ARBA" id="ARBA00022989"/>
    </source>
</evidence>
<keyword evidence="14" id="KW-0496">Mitochondrion</keyword>
<evidence type="ECO:0000256" key="18">
    <source>
        <dbReference type="SAM" id="Phobius"/>
    </source>
</evidence>
<dbReference type="GO" id="GO:0005802">
    <property type="term" value="C:trans-Golgi network"/>
    <property type="evidence" value="ECO:0007669"/>
    <property type="project" value="TreeGrafter"/>
</dbReference>
<dbReference type="Gene3D" id="2.70.130.10">
    <property type="entry name" value="Mannose-6-phosphate receptor binding domain"/>
    <property type="match status" value="1"/>
</dbReference>
<evidence type="ECO:0000256" key="15">
    <source>
        <dbReference type="ARBA" id="ARBA00023136"/>
    </source>
</evidence>
<keyword evidence="12" id="KW-0072">Autophagy</keyword>
<evidence type="ECO:0000256" key="8">
    <source>
        <dbReference type="ARBA" id="ARBA00022692"/>
    </source>
</evidence>
<dbReference type="InterPro" id="IPR018939">
    <property type="entry name" value="Autophagy-rel_prot_27"/>
</dbReference>
<dbReference type="GO" id="GO:0031966">
    <property type="term" value="C:mitochondrial membrane"/>
    <property type="evidence" value="ECO:0007669"/>
    <property type="project" value="UniProtKB-SubCell"/>
</dbReference>
<keyword evidence="9 19" id="KW-0732">Signal</keyword>
<dbReference type="InterPro" id="IPR009011">
    <property type="entry name" value="Man6P_isomerase_rcpt-bd_dom_sf"/>
</dbReference>
<evidence type="ECO:0000313" key="22">
    <source>
        <dbReference type="Proteomes" id="UP000076420"/>
    </source>
</evidence>
<dbReference type="OrthoDB" id="29460at2759"/>
<keyword evidence="16" id="KW-1015">Disulfide bond</keyword>
<keyword evidence="7" id="KW-0813">Transport</keyword>
<dbReference type="PANTHER" id="PTHR15071:SF0">
    <property type="entry name" value="MANNOSE 6-PHOSPHATE RECEPTOR-LIKE PROTEIN 1"/>
    <property type="match status" value="1"/>
</dbReference>
<evidence type="ECO:0000256" key="13">
    <source>
        <dbReference type="ARBA" id="ARBA00023034"/>
    </source>
</evidence>
<dbReference type="GO" id="GO:0010008">
    <property type="term" value="C:endosome membrane"/>
    <property type="evidence" value="ECO:0007669"/>
    <property type="project" value="UniProtKB-SubCell"/>
</dbReference>
<protein>
    <recommendedName>
        <fullName evidence="6">Autophagy-related protein 27</fullName>
    </recommendedName>
</protein>
<comment type="similarity">
    <text evidence="5">Belongs to the ATG27 family.</text>
</comment>
<dbReference type="STRING" id="6526.A0A2C9M702"/>
<evidence type="ECO:0000256" key="1">
    <source>
        <dbReference type="ARBA" id="ARBA00004304"/>
    </source>
</evidence>
<dbReference type="RefSeq" id="XP_013061646.1">
    <property type="nucleotide sequence ID" value="XM_013206192.2"/>
</dbReference>
<keyword evidence="13" id="KW-0333">Golgi apparatus</keyword>
<comment type="subcellular location">
    <subcellularLocation>
        <location evidence="2">Cytoplasmic vesicle membrane</location>
        <topology evidence="2">Single-pass type I membrane protein</topology>
    </subcellularLocation>
    <subcellularLocation>
        <location evidence="3">Golgi apparatus membrane</location>
    </subcellularLocation>
    <subcellularLocation>
        <location evidence="1">Mitochondrion membrane</location>
        <topology evidence="1">Single-pass membrane protein</topology>
    </subcellularLocation>
    <subcellularLocation>
        <location evidence="4">Preautophagosomal structure membrane</location>
        <topology evidence="4">Single-pass type I membrane protein</topology>
    </subcellularLocation>
</comment>
<dbReference type="VEuPathDB" id="VectorBase:BGLB039298"/>
<dbReference type="PANTHER" id="PTHR15071">
    <property type="entry name" value="MANNOSE-6-PHOSPHATE RECEPTOR FAMILY MEMBER"/>
    <property type="match status" value="1"/>
</dbReference>
<proteinExistence type="inferred from homology"/>
<evidence type="ECO:0000256" key="5">
    <source>
        <dbReference type="ARBA" id="ARBA00005363"/>
    </source>
</evidence>
<feature type="transmembrane region" description="Helical" evidence="18">
    <location>
        <begin position="164"/>
        <end position="192"/>
    </location>
</feature>
<evidence type="ECO:0000256" key="10">
    <source>
        <dbReference type="ARBA" id="ARBA00022927"/>
    </source>
</evidence>
<evidence type="ECO:0000256" key="7">
    <source>
        <dbReference type="ARBA" id="ARBA00022448"/>
    </source>
</evidence>
<dbReference type="GO" id="GO:0006914">
    <property type="term" value="P:autophagy"/>
    <property type="evidence" value="ECO:0007669"/>
    <property type="project" value="UniProtKB-KW"/>
</dbReference>
<evidence type="ECO:0000256" key="3">
    <source>
        <dbReference type="ARBA" id="ARBA00004394"/>
    </source>
</evidence>
<evidence type="ECO:0000313" key="23">
    <source>
        <dbReference type="Proteomes" id="UP001165740"/>
    </source>
</evidence>
<keyword evidence="17" id="KW-0968">Cytoplasmic vesicle</keyword>
<dbReference type="KEGG" id="bgt:106051061"/>
<organism evidence="21 22">
    <name type="scientific">Biomphalaria glabrata</name>
    <name type="common">Bloodfluke planorb</name>
    <name type="synonym">Freshwater snail</name>
    <dbReference type="NCBI Taxonomy" id="6526"/>
    <lineage>
        <taxon>Eukaryota</taxon>
        <taxon>Metazoa</taxon>
        <taxon>Spiralia</taxon>
        <taxon>Lophotrochozoa</taxon>
        <taxon>Mollusca</taxon>
        <taxon>Gastropoda</taxon>
        <taxon>Heterobranchia</taxon>
        <taxon>Euthyneura</taxon>
        <taxon>Panpulmonata</taxon>
        <taxon>Hygrophila</taxon>
        <taxon>Lymnaeoidea</taxon>
        <taxon>Planorbidae</taxon>
        <taxon>Biomphalaria</taxon>
    </lineage>
</organism>
<evidence type="ECO:0000256" key="16">
    <source>
        <dbReference type="ARBA" id="ARBA00023157"/>
    </source>
</evidence>
<evidence type="ECO:0000256" key="17">
    <source>
        <dbReference type="ARBA" id="ARBA00023329"/>
    </source>
</evidence>
<reference evidence="21" key="1">
    <citation type="submission" date="2020-05" db="UniProtKB">
        <authorList>
            <consortium name="EnsemblMetazoa"/>
        </authorList>
    </citation>
    <scope>IDENTIFICATION</scope>
    <source>
        <strain evidence="21">BB02</strain>
    </source>
</reference>
<reference evidence="24" key="2">
    <citation type="submission" date="2025-04" db="UniProtKB">
        <authorList>
            <consortium name="RefSeq"/>
        </authorList>
    </citation>
    <scope>IDENTIFICATION</scope>
</reference>
<dbReference type="GO" id="GO:0000139">
    <property type="term" value="C:Golgi membrane"/>
    <property type="evidence" value="ECO:0007669"/>
    <property type="project" value="UniProtKB-SubCell"/>
</dbReference>
<feature type="chain" id="PRO_5044573316" description="Autophagy-related protein 27" evidence="19">
    <location>
        <begin position="21"/>
        <end position="242"/>
    </location>
</feature>
<dbReference type="PROSITE" id="PS51914">
    <property type="entry name" value="MRH"/>
    <property type="match status" value="1"/>
</dbReference>
<accession>A0A2C9M702</accession>
<evidence type="ECO:0000256" key="12">
    <source>
        <dbReference type="ARBA" id="ARBA00023006"/>
    </source>
</evidence>
<keyword evidence="10" id="KW-0653">Protein transport</keyword>
<evidence type="ECO:0000313" key="21">
    <source>
        <dbReference type="EnsemblMetazoa" id="BGLB039298-PA"/>
    </source>
</evidence>
<dbReference type="VEuPathDB" id="VectorBase:BGLAX_043739"/>
<dbReference type="InterPro" id="IPR044865">
    <property type="entry name" value="MRH_dom"/>
</dbReference>